<dbReference type="InterPro" id="IPR048913">
    <property type="entry name" value="BetaGal_gal-bd"/>
</dbReference>
<keyword evidence="13" id="KW-1185">Reference proteome</keyword>
<dbReference type="InterPro" id="IPR031330">
    <property type="entry name" value="Gly_Hdrlase_35_cat"/>
</dbReference>
<dbReference type="PROSITE" id="PS01182">
    <property type="entry name" value="GLYCOSYL_HYDROL_F35"/>
    <property type="match status" value="1"/>
</dbReference>
<proteinExistence type="inferred from homology"/>
<comment type="similarity">
    <text evidence="2 7">Belongs to the glycosyl hydrolase 35 family.</text>
</comment>
<dbReference type="InterPro" id="IPR026283">
    <property type="entry name" value="B-gal_1-like"/>
</dbReference>
<dbReference type="Pfam" id="PF01301">
    <property type="entry name" value="Glyco_hydro_35"/>
    <property type="match status" value="1"/>
</dbReference>
<comment type="caution">
    <text evidence="12">The sequence shown here is derived from an EMBL/GenBank/DDBJ whole genome shotgun (WGS) entry which is preliminary data.</text>
</comment>
<keyword evidence="5 6" id="KW-0326">Glycosidase</keyword>
<protein>
    <recommendedName>
        <fullName evidence="3 6">Beta-galactosidase</fullName>
        <ecNumber evidence="3 6">3.2.1.23</ecNumber>
    </recommendedName>
</protein>
<dbReference type="InterPro" id="IPR001944">
    <property type="entry name" value="Glycoside_Hdrlase_35"/>
</dbReference>
<sequence>MDSRYRSSLAGVYNWEGTADLTGYLDVAVSLGLNVLLRAGPYICGEWDFGGLPWWLGYPAVHGGAKLHLRSTDSKFLAFVDNWWSVLLPKIAPYLHKIGGPILMVQVENEYGYCGSDSSYIRHLVQVARGLLGDDVILYTTDPPTLAAAGSLPGKEVYTVVDFGPAADAGDAFGAQAALNPPGQSPPFCSEFYTGWITHFGEKMANTSAEELTSALAALLSYANGTASVNLYMAHGGSNWGFMAGSGGENGQFLPQLTSYDYDAPISEAGASGQPGIGGPNKFQLIQSVISNHTGNPLPEVPAPLPAAAYGAVTFNESGSLLAALPQLYPGDGIPAFKPASMESYGQPHGVLVYRKELPVGALIGGGTLDLGQPVHDYAQVMLDGKLVASVERSCPQTVQLPEVLVFFSQVTVLEIVVHAMGRNSGGCDWDFKGLVYPNIQLNGEVLYNWRVFPLHLDEPPVVSLQETSSRTSGQASTAQPLSKYTHTQQEQPPVSGRALLQREGKPVRQQGTGAANGRDGDQCIAWPEDGGLPDGPVVYRGYLRLGEETSTARGHPPDTFLDMSGWGKGLVWVNGFNLGWYWPLLGPQMTTYLPGPLLRVGDNEIVLLEFSQEAADQSAHLRDSPDFFGPRSMQAS</sequence>
<dbReference type="InterPro" id="IPR019801">
    <property type="entry name" value="Glyco_hydro_35_CS"/>
</dbReference>
<evidence type="ECO:0000256" key="8">
    <source>
        <dbReference type="SAM" id="MobiDB-lite"/>
    </source>
</evidence>
<evidence type="ECO:0000256" key="1">
    <source>
        <dbReference type="ARBA" id="ARBA00001412"/>
    </source>
</evidence>
<dbReference type="Proteomes" id="UP001497392">
    <property type="component" value="Unassembled WGS sequence"/>
</dbReference>
<dbReference type="PIRSF" id="PIRSF006336">
    <property type="entry name" value="B-gal"/>
    <property type="match status" value="1"/>
</dbReference>
<dbReference type="InterPro" id="IPR008979">
    <property type="entry name" value="Galactose-bd-like_sf"/>
</dbReference>
<dbReference type="InterPro" id="IPR017853">
    <property type="entry name" value="GH"/>
</dbReference>
<evidence type="ECO:0000256" key="2">
    <source>
        <dbReference type="ARBA" id="ARBA00009809"/>
    </source>
</evidence>
<evidence type="ECO:0000256" key="6">
    <source>
        <dbReference type="RuleBase" id="RU000675"/>
    </source>
</evidence>
<evidence type="ECO:0000259" key="9">
    <source>
        <dbReference type="Pfam" id="PF01301"/>
    </source>
</evidence>
<feature type="domain" description="Beta-galactosidase galactose-binding" evidence="11">
    <location>
        <begin position="537"/>
        <end position="604"/>
    </location>
</feature>
<evidence type="ECO:0000259" key="11">
    <source>
        <dbReference type="Pfam" id="PF21467"/>
    </source>
</evidence>
<name>A0ABP1FLH1_9CHLO</name>
<dbReference type="InterPro" id="IPR048912">
    <property type="entry name" value="BetaGal1-like_ABD1"/>
</dbReference>
<evidence type="ECO:0000256" key="3">
    <source>
        <dbReference type="ARBA" id="ARBA00012756"/>
    </source>
</evidence>
<keyword evidence="4 6" id="KW-0378">Hydrolase</keyword>
<dbReference type="SUPFAM" id="SSF49785">
    <property type="entry name" value="Galactose-binding domain-like"/>
    <property type="match status" value="1"/>
</dbReference>
<organism evidence="12 13">
    <name type="scientific">Coccomyxa viridis</name>
    <dbReference type="NCBI Taxonomy" id="1274662"/>
    <lineage>
        <taxon>Eukaryota</taxon>
        <taxon>Viridiplantae</taxon>
        <taxon>Chlorophyta</taxon>
        <taxon>core chlorophytes</taxon>
        <taxon>Trebouxiophyceae</taxon>
        <taxon>Trebouxiophyceae incertae sedis</taxon>
        <taxon>Coccomyxaceae</taxon>
        <taxon>Coccomyxa</taxon>
    </lineage>
</organism>
<dbReference type="Pfam" id="PF21317">
    <property type="entry name" value="BetaGal_ABD_1"/>
    <property type="match status" value="1"/>
</dbReference>
<reference evidence="12 13" key="1">
    <citation type="submission" date="2024-06" db="EMBL/GenBank/DDBJ databases">
        <authorList>
            <person name="Kraege A."/>
            <person name="Thomma B."/>
        </authorList>
    </citation>
    <scope>NUCLEOTIDE SEQUENCE [LARGE SCALE GENOMIC DNA]</scope>
</reference>
<evidence type="ECO:0000256" key="4">
    <source>
        <dbReference type="ARBA" id="ARBA00022801"/>
    </source>
</evidence>
<dbReference type="EMBL" id="CAXHTA020000002">
    <property type="protein sequence ID" value="CAL5219439.1"/>
    <property type="molecule type" value="Genomic_DNA"/>
</dbReference>
<evidence type="ECO:0000313" key="13">
    <source>
        <dbReference type="Proteomes" id="UP001497392"/>
    </source>
</evidence>
<evidence type="ECO:0000256" key="5">
    <source>
        <dbReference type="ARBA" id="ARBA00023295"/>
    </source>
</evidence>
<dbReference type="EC" id="3.2.1.23" evidence="3 6"/>
<evidence type="ECO:0000313" key="12">
    <source>
        <dbReference type="EMBL" id="CAL5219439.1"/>
    </source>
</evidence>
<evidence type="ECO:0000259" key="10">
    <source>
        <dbReference type="Pfam" id="PF21317"/>
    </source>
</evidence>
<feature type="domain" description="Glycoside hydrolase 35 catalytic" evidence="9">
    <location>
        <begin position="10"/>
        <end position="272"/>
    </location>
</feature>
<evidence type="ECO:0000256" key="7">
    <source>
        <dbReference type="RuleBase" id="RU003679"/>
    </source>
</evidence>
<dbReference type="PRINTS" id="PR00742">
    <property type="entry name" value="GLHYDRLASE35"/>
</dbReference>
<dbReference type="Gene3D" id="2.60.120.260">
    <property type="entry name" value="Galactose-binding domain-like"/>
    <property type="match status" value="3"/>
</dbReference>
<comment type="catalytic activity">
    <reaction evidence="1 6">
        <text>Hydrolysis of terminal non-reducing beta-D-galactose residues in beta-D-galactosides.</text>
        <dbReference type="EC" id="3.2.1.23"/>
    </reaction>
</comment>
<dbReference type="Pfam" id="PF21467">
    <property type="entry name" value="BetaGal_gal-bd"/>
    <property type="match status" value="1"/>
</dbReference>
<gene>
    <name evidence="12" type="primary">g1270</name>
    <name evidence="12" type="ORF">VP750_LOCUS1098</name>
</gene>
<feature type="compositionally biased region" description="Polar residues" evidence="8">
    <location>
        <begin position="465"/>
        <end position="493"/>
    </location>
</feature>
<dbReference type="Gene3D" id="3.20.20.80">
    <property type="entry name" value="Glycosidases"/>
    <property type="match status" value="1"/>
</dbReference>
<dbReference type="PANTHER" id="PTHR23421">
    <property type="entry name" value="BETA-GALACTOSIDASE RELATED"/>
    <property type="match status" value="1"/>
</dbReference>
<accession>A0ABP1FLH1</accession>
<feature type="domain" description="Beta-galactosidase 1-like first all-beta" evidence="10">
    <location>
        <begin position="339"/>
        <end position="455"/>
    </location>
</feature>
<dbReference type="SUPFAM" id="SSF51445">
    <property type="entry name" value="(Trans)glycosidases"/>
    <property type="match status" value="1"/>
</dbReference>
<feature type="region of interest" description="Disordered" evidence="8">
    <location>
        <begin position="464"/>
        <end position="528"/>
    </location>
</feature>